<organism evidence="7 8">
    <name type="scientific">Lasiodiplodia hormozganensis</name>
    <dbReference type="NCBI Taxonomy" id="869390"/>
    <lineage>
        <taxon>Eukaryota</taxon>
        <taxon>Fungi</taxon>
        <taxon>Dikarya</taxon>
        <taxon>Ascomycota</taxon>
        <taxon>Pezizomycotina</taxon>
        <taxon>Dothideomycetes</taxon>
        <taxon>Dothideomycetes incertae sedis</taxon>
        <taxon>Botryosphaeriales</taxon>
        <taxon>Botryosphaeriaceae</taxon>
        <taxon>Lasiodiplodia</taxon>
    </lineage>
</organism>
<dbReference type="InterPro" id="IPR050493">
    <property type="entry name" value="FAD-dep_Monooxygenase_BioMet"/>
</dbReference>
<dbReference type="InterPro" id="IPR002938">
    <property type="entry name" value="FAD-bd"/>
</dbReference>
<keyword evidence="5 7" id="KW-0503">Monooxygenase</keyword>
<dbReference type="Pfam" id="PF01494">
    <property type="entry name" value="FAD_binding_3"/>
    <property type="match status" value="1"/>
</dbReference>
<reference evidence="7" key="1">
    <citation type="submission" date="2023-06" db="EMBL/GenBank/DDBJ databases">
        <title>Multi-omics analyses reveal the molecular pathogenesis toolkit of Lasiodiplodia hormozganensis, a cross-kingdom pathogen.</title>
        <authorList>
            <person name="Felix C."/>
            <person name="Meneses R."/>
            <person name="Goncalves M.F.M."/>
            <person name="Tilleman L."/>
            <person name="Duarte A.S."/>
            <person name="Jorrin-Novo J.V."/>
            <person name="Van De Peer Y."/>
            <person name="Deforce D."/>
            <person name="Van Nieuwerburgh F."/>
            <person name="Esteves A.C."/>
            <person name="Alves A."/>
        </authorList>
    </citation>
    <scope>NUCLEOTIDE SEQUENCE</scope>
    <source>
        <strain evidence="7">CBS 339.90</strain>
    </source>
</reference>
<keyword evidence="3" id="KW-0274">FAD</keyword>
<gene>
    <name evidence="7" type="primary">OpS4_4</name>
    <name evidence="7" type="ORF">DIS24_g8640</name>
</gene>
<evidence type="ECO:0000259" key="6">
    <source>
        <dbReference type="Pfam" id="PF01494"/>
    </source>
</evidence>
<evidence type="ECO:0000256" key="1">
    <source>
        <dbReference type="ARBA" id="ARBA00007992"/>
    </source>
</evidence>
<dbReference type="AlphaFoldDB" id="A0AA39XYT9"/>
<evidence type="ECO:0000256" key="4">
    <source>
        <dbReference type="ARBA" id="ARBA00023002"/>
    </source>
</evidence>
<evidence type="ECO:0000313" key="7">
    <source>
        <dbReference type="EMBL" id="KAK0642823.1"/>
    </source>
</evidence>
<evidence type="ECO:0000256" key="5">
    <source>
        <dbReference type="ARBA" id="ARBA00023033"/>
    </source>
</evidence>
<accession>A0AA39XYT9</accession>
<dbReference type="Gene3D" id="3.50.50.60">
    <property type="entry name" value="FAD/NAD(P)-binding domain"/>
    <property type="match status" value="1"/>
</dbReference>
<dbReference type="PANTHER" id="PTHR13789">
    <property type="entry name" value="MONOOXYGENASE"/>
    <property type="match status" value="1"/>
</dbReference>
<evidence type="ECO:0000256" key="3">
    <source>
        <dbReference type="ARBA" id="ARBA00022827"/>
    </source>
</evidence>
<dbReference type="InterPro" id="IPR036188">
    <property type="entry name" value="FAD/NAD-bd_sf"/>
</dbReference>
<dbReference type="Proteomes" id="UP001175001">
    <property type="component" value="Unassembled WGS sequence"/>
</dbReference>
<keyword evidence="8" id="KW-1185">Reference proteome</keyword>
<dbReference type="SUPFAM" id="SSF54373">
    <property type="entry name" value="FAD-linked reductases, C-terminal domain"/>
    <property type="match status" value="1"/>
</dbReference>
<dbReference type="SUPFAM" id="SSF51905">
    <property type="entry name" value="FAD/NAD(P)-binding domain"/>
    <property type="match status" value="1"/>
</dbReference>
<feature type="domain" description="FAD-binding" evidence="6">
    <location>
        <begin position="45"/>
        <end position="395"/>
    </location>
</feature>
<dbReference type="FunFam" id="3.50.50.60:FF:000115">
    <property type="entry name" value="Salicylate hydroxylase, putative"/>
    <property type="match status" value="1"/>
</dbReference>
<dbReference type="PANTHER" id="PTHR13789:SF306">
    <property type="entry name" value="HYDROXYLASE, PUTATIVE-RELATED"/>
    <property type="match status" value="1"/>
</dbReference>
<keyword evidence="4" id="KW-0560">Oxidoreductase</keyword>
<proteinExistence type="inferred from homology"/>
<comment type="similarity">
    <text evidence="1">Belongs to the paxM FAD-dependent monooxygenase family.</text>
</comment>
<keyword evidence="2" id="KW-0285">Flavoprotein</keyword>
<protein>
    <submittedName>
        <fullName evidence="7">FAD-dependent monooxygenase OpS4</fullName>
    </submittedName>
</protein>
<dbReference type="PRINTS" id="PR00420">
    <property type="entry name" value="RNGMNOXGNASE"/>
</dbReference>
<evidence type="ECO:0000313" key="8">
    <source>
        <dbReference type="Proteomes" id="UP001175001"/>
    </source>
</evidence>
<sequence>MNSAMSELEKLIEDVAYPTNCLSFLTKIPFSDATAPGPKNDGLKLNILVVGAGLGGLATAVALGRRGHSVTVLERAAELGEVGAGIQVPPNSARLLLSWGIQPFLQDRVIAPESITFRRWQSGESIGLTKLKPEFEDNFGAPYYVIHRAHLHDALHKLAEQSGAKILINKSVVKYDPDAPSVETDNGELFTADLVIAADGVRSTARQVVLGGEDMPAQKTRFAAYRATVPVEKMQSDPDLASILARPGINIWIGEDRHCMTYCIAGGKTFNMVLSHPDSPDAAIWESDRVLKDMRAQFEGWDPRLTKVIGLIDKTLKWPLMSGTKLPTWIAPSNKLLILGDAAHAMLPYMSQGAAMAVEDAAAIAEALSLINNRKQVPNALKCFEKERMKRAGDMQTASLLNGVIWHFPDGPKQRARDESMRAEVEGRIFSESANQWSDPATQAWCYGYDAEDAIRKAWKASHQTNGSVNGGSVYK</sequence>
<evidence type="ECO:0000256" key="2">
    <source>
        <dbReference type="ARBA" id="ARBA00022630"/>
    </source>
</evidence>
<dbReference type="GO" id="GO:0071949">
    <property type="term" value="F:FAD binding"/>
    <property type="evidence" value="ECO:0007669"/>
    <property type="project" value="InterPro"/>
</dbReference>
<comment type="caution">
    <text evidence="7">The sequence shown here is derived from an EMBL/GenBank/DDBJ whole genome shotgun (WGS) entry which is preliminary data.</text>
</comment>
<dbReference type="EMBL" id="JAUJDW010000066">
    <property type="protein sequence ID" value="KAK0642823.1"/>
    <property type="molecule type" value="Genomic_DNA"/>
</dbReference>
<dbReference type="GO" id="GO:0004497">
    <property type="term" value="F:monooxygenase activity"/>
    <property type="evidence" value="ECO:0007669"/>
    <property type="project" value="UniProtKB-KW"/>
</dbReference>
<name>A0AA39XYT9_9PEZI</name>